<feature type="active site" description="Proton acceptor" evidence="1">
    <location>
        <position position="185"/>
    </location>
</feature>
<dbReference type="GO" id="GO:0000271">
    <property type="term" value="P:polysaccharide biosynthetic process"/>
    <property type="evidence" value="ECO:0007669"/>
    <property type="project" value="TreeGrafter"/>
</dbReference>
<name>A0A1F7XXB7_9BACT</name>
<dbReference type="Proteomes" id="UP000176741">
    <property type="component" value="Unassembled WGS sequence"/>
</dbReference>
<dbReference type="GO" id="GO:0008483">
    <property type="term" value="F:transaminase activity"/>
    <property type="evidence" value="ECO:0007669"/>
    <property type="project" value="TreeGrafter"/>
</dbReference>
<dbReference type="SUPFAM" id="SSF53383">
    <property type="entry name" value="PLP-dependent transferases"/>
    <property type="match status" value="1"/>
</dbReference>
<evidence type="ECO:0000256" key="1">
    <source>
        <dbReference type="PIRSR" id="PIRSR000390-1"/>
    </source>
</evidence>
<dbReference type="Gene3D" id="3.40.640.10">
    <property type="entry name" value="Type I PLP-dependent aspartate aminotransferase-like (Major domain)"/>
    <property type="match status" value="1"/>
</dbReference>
<evidence type="ECO:0000313" key="4">
    <source>
        <dbReference type="EMBL" id="OGM19600.1"/>
    </source>
</evidence>
<dbReference type="Gene3D" id="3.90.1150.10">
    <property type="entry name" value="Aspartate Aminotransferase, domain 1"/>
    <property type="match status" value="1"/>
</dbReference>
<dbReference type="InterPro" id="IPR015421">
    <property type="entry name" value="PyrdxlP-dep_Trfase_major"/>
</dbReference>
<dbReference type="InterPro" id="IPR000653">
    <property type="entry name" value="DegT/StrS_aminotransferase"/>
</dbReference>
<comment type="caution">
    <text evidence="4">The sequence shown here is derived from an EMBL/GenBank/DDBJ whole genome shotgun (WGS) entry which is preliminary data.</text>
</comment>
<evidence type="ECO:0000256" key="2">
    <source>
        <dbReference type="PIRSR" id="PIRSR000390-2"/>
    </source>
</evidence>
<evidence type="ECO:0000313" key="5">
    <source>
        <dbReference type="Proteomes" id="UP000176741"/>
    </source>
</evidence>
<dbReference type="PANTHER" id="PTHR30244">
    <property type="entry name" value="TRANSAMINASE"/>
    <property type="match status" value="1"/>
</dbReference>
<comment type="similarity">
    <text evidence="3">Belongs to the DegT/DnrJ/EryC1 family.</text>
</comment>
<dbReference type="InterPro" id="IPR015424">
    <property type="entry name" value="PyrdxlP-dep_Trfase"/>
</dbReference>
<evidence type="ECO:0000256" key="3">
    <source>
        <dbReference type="RuleBase" id="RU004508"/>
    </source>
</evidence>
<dbReference type="InterPro" id="IPR015422">
    <property type="entry name" value="PyrdxlP-dep_Trfase_small"/>
</dbReference>
<gene>
    <name evidence="4" type="ORF">A2771_02685</name>
</gene>
<dbReference type="AlphaFoldDB" id="A0A1F7XXB7"/>
<dbReference type="PANTHER" id="PTHR30244:SF34">
    <property type="entry name" value="DTDP-4-AMINO-4,6-DIDEOXYGALACTOSE TRANSAMINASE"/>
    <property type="match status" value="1"/>
</dbReference>
<dbReference type="PIRSF" id="PIRSF000390">
    <property type="entry name" value="PLP_StrS"/>
    <property type="match status" value="1"/>
</dbReference>
<keyword evidence="2 3" id="KW-0663">Pyridoxal phosphate</keyword>
<dbReference type="EMBL" id="MGGD01000063">
    <property type="protein sequence ID" value="OGM19600.1"/>
    <property type="molecule type" value="Genomic_DNA"/>
</dbReference>
<dbReference type="Pfam" id="PF01041">
    <property type="entry name" value="DegT_DnrJ_EryC1"/>
    <property type="match status" value="2"/>
</dbReference>
<dbReference type="GO" id="GO:0030170">
    <property type="term" value="F:pyridoxal phosphate binding"/>
    <property type="evidence" value="ECO:0007669"/>
    <property type="project" value="TreeGrafter"/>
</dbReference>
<evidence type="ECO:0008006" key="6">
    <source>
        <dbReference type="Google" id="ProtNLM"/>
    </source>
</evidence>
<organism evidence="4 5">
    <name type="scientific">Candidatus Woesebacteria bacterium RIFCSPHIGHO2_01_FULL_38_26b</name>
    <dbReference type="NCBI Taxonomy" id="1802491"/>
    <lineage>
        <taxon>Bacteria</taxon>
        <taxon>Candidatus Woeseibacteriota</taxon>
    </lineage>
</organism>
<feature type="modified residue" description="N6-(pyridoxal phosphate)lysine" evidence="2">
    <location>
        <position position="185"/>
    </location>
</feature>
<accession>A0A1F7XXB7</accession>
<sequence>MLKTISISHSPNAQKDDILLALKLLFSPISWFNFRETEKLEREFASYFGKEYKALAVNSARSAEYLILKSQNIGQGDEVIVQGFTCVAVPNSVLWNSAKPVYVDVDNTFNIEATDLKRKITKKTKAVIVQHSFGIPANITKIKNAVANKKILIIEDCALSLGAKYNGKKVGTLGDISFFSFGRDKVISGVFGGMILVKDRKLYERIKEIRDDLDYPSWRWVFQQLMHPLVLSLVLPLYNFGYKKVTLGKIILFLFQKFRFITKSIYEEEKYARKPSVFPKKLPGGLATLAFNQIKKLDEFNIHRKKISELYFRILKDKRVILPPKISGAIWMRFPILTKKATDIFNYAKSKGILLGDWYRSPIMPVKNYNLVKFNPNSCPTSAKYSQMIINLPTYPNLSKNDARFIVKTIKKCLHTK</sequence>
<reference evidence="4 5" key="1">
    <citation type="journal article" date="2016" name="Nat. Commun.">
        <title>Thousands of microbial genomes shed light on interconnected biogeochemical processes in an aquifer system.</title>
        <authorList>
            <person name="Anantharaman K."/>
            <person name="Brown C.T."/>
            <person name="Hug L.A."/>
            <person name="Sharon I."/>
            <person name="Castelle C.J."/>
            <person name="Probst A.J."/>
            <person name="Thomas B.C."/>
            <person name="Singh A."/>
            <person name="Wilkins M.J."/>
            <person name="Karaoz U."/>
            <person name="Brodie E.L."/>
            <person name="Williams K.H."/>
            <person name="Hubbard S.S."/>
            <person name="Banfield J.F."/>
        </authorList>
    </citation>
    <scope>NUCLEOTIDE SEQUENCE [LARGE SCALE GENOMIC DNA]</scope>
</reference>
<proteinExistence type="inferred from homology"/>
<protein>
    <recommendedName>
        <fullName evidence="6">DegT/DnrJ/EryC1/StrS aminotransferase</fullName>
    </recommendedName>
</protein>